<evidence type="ECO:0000256" key="1">
    <source>
        <dbReference type="ARBA" id="ARBA00004123"/>
    </source>
</evidence>
<evidence type="ECO:0000313" key="13">
    <source>
        <dbReference type="EMBL" id="GIY92593.1"/>
    </source>
</evidence>
<dbReference type="PROSITE" id="PS00518">
    <property type="entry name" value="ZF_RING_1"/>
    <property type="match status" value="1"/>
</dbReference>
<name>A0AAV4XD17_CAEEX</name>
<keyword evidence="4" id="KW-0862">Zinc</keyword>
<dbReference type="NCBIfam" id="TIGR00570">
    <property type="entry name" value="cdk7"/>
    <property type="match status" value="1"/>
</dbReference>
<dbReference type="PANTHER" id="PTHR12683:SF13">
    <property type="entry name" value="CDK-ACTIVATING KINASE ASSEMBLY FACTOR MAT1"/>
    <property type="match status" value="1"/>
</dbReference>
<dbReference type="PROSITE" id="PS50089">
    <property type="entry name" value="ZF_RING_2"/>
    <property type="match status" value="1"/>
</dbReference>
<evidence type="ECO:0000256" key="8">
    <source>
        <dbReference type="ARBA" id="ARBA00077720"/>
    </source>
</evidence>
<evidence type="ECO:0000256" key="11">
    <source>
        <dbReference type="SAM" id="Coils"/>
    </source>
</evidence>
<dbReference type="InterPro" id="IPR013083">
    <property type="entry name" value="Znf_RING/FYVE/PHD"/>
</dbReference>
<evidence type="ECO:0000256" key="10">
    <source>
        <dbReference type="PROSITE-ProRule" id="PRU00175"/>
    </source>
</evidence>
<dbReference type="GO" id="GO:0008270">
    <property type="term" value="F:zinc ion binding"/>
    <property type="evidence" value="ECO:0007669"/>
    <property type="project" value="UniProtKB-KW"/>
</dbReference>
<dbReference type="InterPro" id="IPR001841">
    <property type="entry name" value="Znf_RING"/>
</dbReference>
<dbReference type="Pfam" id="PF25811">
    <property type="entry name" value="CAK-anch_MAT1"/>
    <property type="match status" value="1"/>
</dbReference>
<dbReference type="GO" id="GO:0061575">
    <property type="term" value="F:cyclin-dependent protein serine/threonine kinase activator activity"/>
    <property type="evidence" value="ECO:0007669"/>
    <property type="project" value="InterPro"/>
</dbReference>
<dbReference type="Proteomes" id="UP001054945">
    <property type="component" value="Unassembled WGS sequence"/>
</dbReference>
<reference evidence="13 14" key="1">
    <citation type="submission" date="2021-06" db="EMBL/GenBank/DDBJ databases">
        <title>Caerostris extrusa draft genome.</title>
        <authorList>
            <person name="Kono N."/>
            <person name="Arakawa K."/>
        </authorList>
    </citation>
    <scope>NUCLEOTIDE SEQUENCE [LARGE SCALE GENOMIC DNA]</scope>
</reference>
<dbReference type="Pfam" id="PF06391">
    <property type="entry name" value="MAT1"/>
    <property type="match status" value="1"/>
</dbReference>
<evidence type="ECO:0000256" key="6">
    <source>
        <dbReference type="ARBA" id="ARBA00074719"/>
    </source>
</evidence>
<evidence type="ECO:0000256" key="3">
    <source>
        <dbReference type="ARBA" id="ARBA00022771"/>
    </source>
</evidence>
<keyword evidence="14" id="KW-1185">Reference proteome</keyword>
<dbReference type="GO" id="GO:0006289">
    <property type="term" value="P:nucleotide-excision repair"/>
    <property type="evidence" value="ECO:0007669"/>
    <property type="project" value="InterPro"/>
</dbReference>
<dbReference type="AlphaFoldDB" id="A0AAV4XD17"/>
<dbReference type="InterPro" id="IPR004575">
    <property type="entry name" value="MAT1/Tfb3"/>
</dbReference>
<dbReference type="Gene3D" id="3.30.40.10">
    <property type="entry name" value="Zinc/RING finger domain, C3HC4 (zinc finger)"/>
    <property type="match status" value="1"/>
</dbReference>
<dbReference type="InterPro" id="IPR017907">
    <property type="entry name" value="Znf_RING_CS"/>
</dbReference>
<evidence type="ECO:0000256" key="7">
    <source>
        <dbReference type="ARBA" id="ARBA00077380"/>
    </source>
</evidence>
<dbReference type="FunFam" id="3.30.40.10:FF:000037">
    <property type="entry name" value="Cdk-activating kinase assembly factor MAT1, centre"/>
    <property type="match status" value="1"/>
</dbReference>
<dbReference type="EMBL" id="BPLR01017560">
    <property type="protein sequence ID" value="GIY92593.1"/>
    <property type="molecule type" value="Genomic_DNA"/>
</dbReference>
<dbReference type="GO" id="GO:0006357">
    <property type="term" value="P:regulation of transcription by RNA polymerase II"/>
    <property type="evidence" value="ECO:0007669"/>
    <property type="project" value="TreeGrafter"/>
</dbReference>
<comment type="caution">
    <text evidence="13">The sequence shown here is derived from an EMBL/GenBank/DDBJ whole genome shotgun (WGS) entry which is preliminary data.</text>
</comment>
<evidence type="ECO:0000259" key="12">
    <source>
        <dbReference type="PROSITE" id="PS50089"/>
    </source>
</evidence>
<keyword evidence="11" id="KW-0175">Coiled coil</keyword>
<proteinExistence type="predicted"/>
<sequence length="356" mass="41311">MNSTLFLKSWKKEALKLELFIGQDAKNRPGLKLELLVKNRKTATLIPVKLSFKMEDIECPRCKTTKYRNPNLKLMVNICGHALCENCVELLFVKGSSACPQCNIALRRQNFRVQIFEDASVEKELDIRKRILKDFNKKEGDFNSLREYNDYLEEIETIIFNLANNIQVEATKRRIEQYKKENKVQIMKNKGKKSKEEEELEELMEYEKIETEARKQQAMEEELELEKQKRKKKEALIDDLMFSNKSAKDIIALHSVKIEERKSKVNLRKPILFSSGLTTQQVFLPVPKQNRDKFTYVELKLDNCGPYPFSPNTLKIEGFTNHVRSAGIAEVAAGFLTENACDRAMQDAFCGTFFTL</sequence>
<dbReference type="PANTHER" id="PTHR12683">
    <property type="entry name" value="CDK-ACTIVATING KINASE ASSEMBLY FACTOR MAT1"/>
    <property type="match status" value="1"/>
</dbReference>
<feature type="coiled-coil region" evidence="11">
    <location>
        <begin position="168"/>
        <end position="238"/>
    </location>
</feature>
<evidence type="ECO:0000256" key="9">
    <source>
        <dbReference type="ARBA" id="ARBA00083888"/>
    </source>
</evidence>
<gene>
    <name evidence="13" type="ORF">CEXT_558881</name>
</gene>
<feature type="domain" description="RING-type" evidence="12">
    <location>
        <begin position="59"/>
        <end position="103"/>
    </location>
</feature>
<evidence type="ECO:0000256" key="5">
    <source>
        <dbReference type="ARBA" id="ARBA00023242"/>
    </source>
</evidence>
<dbReference type="InterPro" id="IPR015877">
    <property type="entry name" value="MAT1_centre"/>
</dbReference>
<dbReference type="Pfam" id="PF17121">
    <property type="entry name" value="zf-C3HC4_5"/>
    <property type="match status" value="1"/>
</dbReference>
<evidence type="ECO:0000313" key="14">
    <source>
        <dbReference type="Proteomes" id="UP001054945"/>
    </source>
</evidence>
<evidence type="ECO:0000256" key="4">
    <source>
        <dbReference type="ARBA" id="ARBA00022833"/>
    </source>
</evidence>
<dbReference type="SUPFAM" id="SSF57850">
    <property type="entry name" value="RING/U-box"/>
    <property type="match status" value="1"/>
</dbReference>
<accession>A0AAV4XD17</accession>
<keyword evidence="3 10" id="KW-0863">Zinc-finger</keyword>
<evidence type="ECO:0000256" key="2">
    <source>
        <dbReference type="ARBA" id="ARBA00022723"/>
    </source>
</evidence>
<dbReference type="CDD" id="cd16517">
    <property type="entry name" value="RING-HC_MAT1"/>
    <property type="match status" value="1"/>
</dbReference>
<comment type="subcellular location">
    <subcellularLocation>
        <location evidence="1">Nucleus</location>
    </subcellularLocation>
</comment>
<protein>
    <recommendedName>
        <fullName evidence="6">CDK-activating kinase assembly factor MAT1</fullName>
    </recommendedName>
    <alternativeName>
        <fullName evidence="9">CDK7/cyclin-H assembly factor</fullName>
    </alternativeName>
    <alternativeName>
        <fullName evidence="7">Menage a trois</fullName>
    </alternativeName>
    <alternativeName>
        <fullName evidence="8">RING finger protein MAT1</fullName>
    </alternativeName>
</protein>
<organism evidence="13 14">
    <name type="scientific">Caerostris extrusa</name>
    <name type="common">Bark spider</name>
    <name type="synonym">Caerostris bankana</name>
    <dbReference type="NCBI Taxonomy" id="172846"/>
    <lineage>
        <taxon>Eukaryota</taxon>
        <taxon>Metazoa</taxon>
        <taxon>Ecdysozoa</taxon>
        <taxon>Arthropoda</taxon>
        <taxon>Chelicerata</taxon>
        <taxon>Arachnida</taxon>
        <taxon>Araneae</taxon>
        <taxon>Araneomorphae</taxon>
        <taxon>Entelegynae</taxon>
        <taxon>Araneoidea</taxon>
        <taxon>Araneidae</taxon>
        <taxon>Caerostris</taxon>
    </lineage>
</organism>
<dbReference type="GO" id="GO:0005675">
    <property type="term" value="C:transcription factor TFIIH holo complex"/>
    <property type="evidence" value="ECO:0007669"/>
    <property type="project" value="InterPro"/>
</dbReference>
<keyword evidence="2" id="KW-0479">Metal-binding</keyword>
<keyword evidence="5" id="KW-0539">Nucleus</keyword>
<dbReference type="InterPro" id="IPR057657">
    <property type="entry name" value="MAT1_CAK-anch"/>
</dbReference>